<organism evidence="2 3">
    <name type="scientific">gamma proteobacterium HTCC2207</name>
    <dbReference type="NCBI Taxonomy" id="314287"/>
    <lineage>
        <taxon>Bacteria</taxon>
        <taxon>Pseudomonadati</taxon>
        <taxon>Pseudomonadota</taxon>
        <taxon>Gammaproteobacteria</taxon>
        <taxon>Cellvibrionales</taxon>
        <taxon>Porticoccaceae</taxon>
        <taxon>SAR92 clade</taxon>
    </lineage>
</organism>
<accession>Q1YPE1</accession>
<keyword evidence="3" id="KW-1185">Reference proteome</keyword>
<protein>
    <submittedName>
        <fullName evidence="2">Uncharacterized protein</fullName>
    </submittedName>
</protein>
<comment type="caution">
    <text evidence="2">The sequence shown here is derived from an EMBL/GenBank/DDBJ whole genome shotgun (WGS) entry which is preliminary data.</text>
</comment>
<dbReference type="Proteomes" id="UP000005555">
    <property type="component" value="Unassembled WGS sequence"/>
</dbReference>
<keyword evidence="1" id="KW-0812">Transmembrane</keyword>
<evidence type="ECO:0000313" key="3">
    <source>
        <dbReference type="Proteomes" id="UP000005555"/>
    </source>
</evidence>
<name>Q1YPE1_9GAMM</name>
<feature type="transmembrane region" description="Helical" evidence="1">
    <location>
        <begin position="6"/>
        <end position="32"/>
    </location>
</feature>
<evidence type="ECO:0000313" key="2">
    <source>
        <dbReference type="EMBL" id="EAS46094.1"/>
    </source>
</evidence>
<keyword evidence="1" id="KW-0472">Membrane</keyword>
<dbReference type="AlphaFoldDB" id="Q1YPE1"/>
<feature type="transmembrane region" description="Helical" evidence="1">
    <location>
        <begin position="113"/>
        <end position="129"/>
    </location>
</feature>
<feature type="transmembrane region" description="Helical" evidence="1">
    <location>
        <begin position="44"/>
        <end position="68"/>
    </location>
</feature>
<dbReference type="EMBL" id="AAPI01000010">
    <property type="protein sequence ID" value="EAS46094.1"/>
    <property type="molecule type" value="Genomic_DNA"/>
</dbReference>
<sequence length="132" mass="14336">MNEFQIWSVFTSFLISNAIYMAGVFFILWVAFRAANTLTSADSVAVKVLLSLFSAGIIFNGLTVSALLELNLVSTAYSLSQIGADSASAMRFIADWGTGTAGEMNLVSNPIRAGWWLVVAIMLFGKIWQKKA</sequence>
<evidence type="ECO:0000256" key="1">
    <source>
        <dbReference type="SAM" id="Phobius"/>
    </source>
</evidence>
<reference evidence="2 3" key="1">
    <citation type="submission" date="2006-03" db="EMBL/GenBank/DDBJ databases">
        <authorList>
            <person name="Giovannoni S.J."/>
            <person name="Cho J.-C."/>
            <person name="Ferriera S."/>
            <person name="Johnson J."/>
            <person name="Kravitz S."/>
            <person name="Halpern A."/>
            <person name="Remington K."/>
            <person name="Beeson K."/>
            <person name="Tran B."/>
            <person name="Rogers Y.-H."/>
            <person name="Friedman R."/>
            <person name="Venter J.C."/>
        </authorList>
    </citation>
    <scope>NUCLEOTIDE SEQUENCE [LARGE SCALE GENOMIC DNA]</scope>
    <source>
        <strain evidence="2 3">HTCC2207</strain>
    </source>
</reference>
<keyword evidence="1" id="KW-1133">Transmembrane helix</keyword>
<gene>
    <name evidence="2" type="ORF">GB2207_02975</name>
</gene>
<dbReference type="HOGENOM" id="CLU_1914032_0_0_6"/>
<proteinExistence type="predicted"/>